<evidence type="ECO:0000313" key="1">
    <source>
        <dbReference type="EMBL" id="MEX4007529.1"/>
    </source>
</evidence>
<accession>A0ABV3WTY0</accession>
<sequence>MDRGLSDIDVLIREEKRLTAVESYEDAWAEGRAAGIEPEIMADAAIATALGELMRTAGETGALALLERMRERLVAGEFEPELRIH</sequence>
<dbReference type="RefSeq" id="WP_173190414.1">
    <property type="nucleotide sequence ID" value="NZ_JABETK010000002.1"/>
</dbReference>
<organism evidence="1 2">
    <name type="scientific">Neoaquamicrobium sediminum</name>
    <dbReference type="NCBI Taxonomy" id="1849104"/>
    <lineage>
        <taxon>Bacteria</taxon>
        <taxon>Pseudomonadati</taxon>
        <taxon>Pseudomonadota</taxon>
        <taxon>Alphaproteobacteria</taxon>
        <taxon>Hyphomicrobiales</taxon>
        <taxon>Phyllobacteriaceae</taxon>
        <taxon>Neoaquamicrobium</taxon>
    </lineage>
</organism>
<gene>
    <name evidence="1" type="ORF">V1479_09455</name>
</gene>
<keyword evidence="2" id="KW-1185">Reference proteome</keyword>
<name>A0ABV3WTY0_9HYPH</name>
<evidence type="ECO:0000313" key="2">
    <source>
        <dbReference type="Proteomes" id="UP001559025"/>
    </source>
</evidence>
<dbReference type="EMBL" id="JAZHFV010000002">
    <property type="protein sequence ID" value="MEX4007529.1"/>
    <property type="molecule type" value="Genomic_DNA"/>
</dbReference>
<comment type="caution">
    <text evidence="1">The sequence shown here is derived from an EMBL/GenBank/DDBJ whole genome shotgun (WGS) entry which is preliminary data.</text>
</comment>
<proteinExistence type="predicted"/>
<reference evidence="1 2" key="1">
    <citation type="submission" date="2024-01" db="EMBL/GenBank/DDBJ databases">
        <title>New evidence supports the origin of RcGTA from prophage.</title>
        <authorList>
            <person name="Xu Y."/>
            <person name="Liu B."/>
            <person name="Chen F."/>
        </authorList>
    </citation>
    <scope>NUCLEOTIDE SEQUENCE [LARGE SCALE GENOMIC DNA]</scope>
    <source>
        <strain evidence="1 2">CBW1107-2</strain>
    </source>
</reference>
<dbReference type="Proteomes" id="UP001559025">
    <property type="component" value="Unassembled WGS sequence"/>
</dbReference>
<protein>
    <submittedName>
        <fullName evidence="1">Uncharacterized protein</fullName>
    </submittedName>
</protein>